<gene>
    <name evidence="1" type="ORF">SKC35_05075</name>
</gene>
<sequence length="80" mass="8673">MLANLTQNWGFMRIIRLLIGGYALVEAYRASDILIGMMGTVLVGMALLNAGCGSQGCGIPASRNNHTTTEEVEYEEIHSK</sequence>
<organism evidence="1 2">
    <name type="scientific">Aquirufa originis</name>
    <dbReference type="NCBI Taxonomy" id="3096514"/>
    <lineage>
        <taxon>Bacteria</taxon>
        <taxon>Pseudomonadati</taxon>
        <taxon>Bacteroidota</taxon>
        <taxon>Cytophagia</taxon>
        <taxon>Cytophagales</taxon>
        <taxon>Flectobacillaceae</taxon>
        <taxon>Aquirufa</taxon>
    </lineage>
</organism>
<name>A0ABW6D4C8_9BACT</name>
<evidence type="ECO:0008006" key="3">
    <source>
        <dbReference type="Google" id="ProtNLM"/>
    </source>
</evidence>
<evidence type="ECO:0000313" key="2">
    <source>
        <dbReference type="Proteomes" id="UP001598112"/>
    </source>
</evidence>
<protein>
    <recommendedName>
        <fullName evidence="3">DUF2892 domain-containing protein</fullName>
    </recommendedName>
</protein>
<dbReference type="EMBL" id="JBBKXY010000001">
    <property type="protein sequence ID" value="MFD3293050.1"/>
    <property type="molecule type" value="Genomic_DNA"/>
</dbReference>
<dbReference type="RefSeq" id="WP_377978344.1">
    <property type="nucleotide sequence ID" value="NZ_JBBKXY010000001.1"/>
</dbReference>
<dbReference type="Proteomes" id="UP001598112">
    <property type="component" value="Unassembled WGS sequence"/>
</dbReference>
<accession>A0ABW6D4C8</accession>
<evidence type="ECO:0000313" key="1">
    <source>
        <dbReference type="EMBL" id="MFD3293050.1"/>
    </source>
</evidence>
<keyword evidence="2" id="KW-1185">Reference proteome</keyword>
<reference evidence="1 2" key="1">
    <citation type="submission" date="2024-03" db="EMBL/GenBank/DDBJ databases">
        <title>Aquirufa genome sequencing.</title>
        <authorList>
            <person name="Pitt A."/>
            <person name="Hahn M.W."/>
        </authorList>
    </citation>
    <scope>NUCLEOTIDE SEQUENCE [LARGE SCALE GENOMIC DNA]</scope>
    <source>
        <strain evidence="1 2">KTFRIE-69F</strain>
    </source>
</reference>
<proteinExistence type="predicted"/>
<comment type="caution">
    <text evidence="1">The sequence shown here is derived from an EMBL/GenBank/DDBJ whole genome shotgun (WGS) entry which is preliminary data.</text>
</comment>